<gene>
    <name evidence="16" type="ORF">HID58_032391</name>
</gene>
<feature type="compositionally biased region" description="Low complexity" evidence="12">
    <location>
        <begin position="723"/>
        <end position="734"/>
    </location>
</feature>
<organism evidence="16 17">
    <name type="scientific">Brassica napus</name>
    <name type="common">Rape</name>
    <dbReference type="NCBI Taxonomy" id="3708"/>
    <lineage>
        <taxon>Eukaryota</taxon>
        <taxon>Viridiplantae</taxon>
        <taxon>Streptophyta</taxon>
        <taxon>Embryophyta</taxon>
        <taxon>Tracheophyta</taxon>
        <taxon>Spermatophyta</taxon>
        <taxon>Magnoliopsida</taxon>
        <taxon>eudicotyledons</taxon>
        <taxon>Gunneridae</taxon>
        <taxon>Pentapetalae</taxon>
        <taxon>rosids</taxon>
        <taxon>malvids</taxon>
        <taxon>Brassicales</taxon>
        <taxon>Brassicaceae</taxon>
        <taxon>Brassiceae</taxon>
        <taxon>Brassica</taxon>
    </lineage>
</organism>
<feature type="non-terminal residue" evidence="16">
    <location>
        <position position="1"/>
    </location>
</feature>
<feature type="transmembrane region" description="Helical" evidence="13">
    <location>
        <begin position="27"/>
        <end position="51"/>
    </location>
</feature>
<dbReference type="PROSITE" id="PS50961">
    <property type="entry name" value="HTH_LA"/>
    <property type="match status" value="1"/>
</dbReference>
<dbReference type="SUPFAM" id="SSF57850">
    <property type="entry name" value="RING/U-box"/>
    <property type="match status" value="1"/>
</dbReference>
<evidence type="ECO:0000256" key="10">
    <source>
        <dbReference type="ARBA" id="ARBA00023136"/>
    </source>
</evidence>
<dbReference type="Pfam" id="PF13640">
    <property type="entry name" value="2OG-FeII_Oxy_3"/>
    <property type="match status" value="1"/>
</dbReference>
<keyword evidence="5" id="KW-0862">Zinc</keyword>
<evidence type="ECO:0008006" key="18">
    <source>
        <dbReference type="Google" id="ProtNLM"/>
    </source>
</evidence>
<dbReference type="PANTHER" id="PTHR46151:SF23">
    <property type="entry name" value="HTH LA-TYPE RNA-BINDING DOMAIN-CONTAINING PROTEIN"/>
    <property type="match status" value="1"/>
</dbReference>
<dbReference type="InterPro" id="IPR006630">
    <property type="entry name" value="La_HTH"/>
</dbReference>
<proteinExistence type="predicted"/>
<evidence type="ECO:0000256" key="4">
    <source>
        <dbReference type="ARBA" id="ARBA00022771"/>
    </source>
</evidence>
<comment type="caution">
    <text evidence="16">The sequence shown here is derived from an EMBL/GenBank/DDBJ whole genome shotgun (WGS) entry which is preliminary data.</text>
</comment>
<feature type="domain" description="HTH La-type RNA-binding" evidence="14">
    <location>
        <begin position="858"/>
        <end position="947"/>
    </location>
</feature>
<protein>
    <recommendedName>
        <fullName evidence="18">Procollagen-proline 4-dioxygenase</fullName>
    </recommendedName>
</protein>
<keyword evidence="7" id="KW-0223">Dioxygenase</keyword>
<name>A0ABQ8BXU1_BRANA</name>
<feature type="domain" description="Fe2OG dioxygenase" evidence="15">
    <location>
        <begin position="171"/>
        <end position="294"/>
    </location>
</feature>
<evidence type="ECO:0000256" key="8">
    <source>
        <dbReference type="ARBA" id="ARBA00023002"/>
    </source>
</evidence>
<dbReference type="Pfam" id="PF05383">
    <property type="entry name" value="La"/>
    <property type="match status" value="1"/>
</dbReference>
<dbReference type="InterPro" id="IPR036390">
    <property type="entry name" value="WH_DNA-bd_sf"/>
</dbReference>
<dbReference type="CDD" id="cd07323">
    <property type="entry name" value="LAM"/>
    <property type="match status" value="1"/>
</dbReference>
<sequence>QSILGDSKSFAKMMARQRNHHRRKTSYSTLVFAVLIMFTFVILFLLALGILSLPSNNGGSSKANDLTSIVRKNLQRNGKDVSENERWVEIISWEPRASIYHNFLTKEECKYLIELAKPHMEKSTVVDQKTGKSTDSRVRTSSGTFLPRGRDKIIRQIEKRISDFTFIPVEHGEGLQVLHYEIGQKYEPHYDYFMDEYNTRNGGQRIATVLMYLSDVEEGGETVFPSAKGNYSAVPWWNELSECGKGGLSVKPKMGDALLFWSMTPDATLDPSSLHGGCAVIKGNKWSSTKWLRVHEMSCKTNSIQVCGGLILHGRRWIRLTYLKAEYKREDGITLVVVGEACDGRWHCRALGEEEAKREKGGVGKGKIQTKIHPLLRFFPFALAKKSERKRDMDRYPLLLLHRVKDCFHSAISSLLANLFSALFTFVFALVGTLLGAFTGALIGQETESGFIRGAAVGAISGAVFSIDVLESSLLLWQSDQSGIACLLYLIDVIASLLSGRLVRERIGPAMLSAVQNQMGAVESRFPNQTDIFDTAISNGLTGDSLDRIPKVRITDTSGEMVSCSVCLQDFKVGETVRILPQCYHTFHLPCIDKTHTQQQQQQLILPPETPPASPSFSLISSLFASPYYYTMATTESSAANSAPAFFPPCDKDKKPVWNKPCMSSSPPLMGADSWPALSPLSSHKSPSSKGLSDGSSPMPQAAAATSSDYHSVNGQRKPFRRNNSTSSSNPHPNADQNHTQRSGAATTQSRNPHHRHHRNGSSSYPGNRQRNFEHGHSNGRGDMHLQPQRGVGTMRPQMLMGPPSSAQYMAAAPQIGSYGGPMLYPADYALHVFMPHPPPESIALVGNFPPPPPIYFPSFDPMLSNKILTQVEYYFSADNLSKDEHLRGQMNDDGWVPVRIIAGFRRLTELTDNIQTILEALRSSEVVEIKGEALRRRGDWDKYLLPHGPSSSGPAASLGGST</sequence>
<keyword evidence="3" id="KW-0479">Metal-binding</keyword>
<dbReference type="InterPro" id="IPR006620">
    <property type="entry name" value="Pro_4_hyd_alph"/>
</dbReference>
<feature type="region of interest" description="Disordered" evidence="12">
    <location>
        <begin position="674"/>
        <end position="790"/>
    </location>
</feature>
<evidence type="ECO:0000256" key="2">
    <source>
        <dbReference type="ARBA" id="ARBA00004370"/>
    </source>
</evidence>
<evidence type="ECO:0000256" key="6">
    <source>
        <dbReference type="ARBA" id="ARBA00022884"/>
    </source>
</evidence>
<dbReference type="InterPro" id="IPR036388">
    <property type="entry name" value="WH-like_DNA-bd_sf"/>
</dbReference>
<dbReference type="Gene3D" id="1.10.10.10">
    <property type="entry name" value="Winged helix-like DNA-binding domain superfamily/Winged helix DNA-binding domain"/>
    <property type="match status" value="1"/>
</dbReference>
<dbReference type="PROSITE" id="PS51471">
    <property type="entry name" value="FE2OG_OXY"/>
    <property type="match status" value="1"/>
</dbReference>
<dbReference type="Gene3D" id="2.60.120.620">
    <property type="entry name" value="q2cbj1_9rhob like domain"/>
    <property type="match status" value="1"/>
</dbReference>
<dbReference type="InterPro" id="IPR044862">
    <property type="entry name" value="Pro_4_hyd_alph_FE2OG_OXY"/>
</dbReference>
<comment type="subcellular location">
    <subcellularLocation>
        <location evidence="2">Membrane</location>
    </subcellularLocation>
</comment>
<dbReference type="InterPro" id="IPR001841">
    <property type="entry name" value="Znf_RING"/>
</dbReference>
<feature type="compositionally biased region" description="Low complexity" evidence="12">
    <location>
        <begin position="678"/>
        <end position="698"/>
    </location>
</feature>
<dbReference type="SMART" id="SM00702">
    <property type="entry name" value="P4Hc"/>
    <property type="match status" value="1"/>
</dbReference>
<dbReference type="SMART" id="SM00715">
    <property type="entry name" value="LA"/>
    <property type="match status" value="1"/>
</dbReference>
<evidence type="ECO:0000259" key="15">
    <source>
        <dbReference type="PROSITE" id="PS51471"/>
    </source>
</evidence>
<evidence type="ECO:0000256" key="7">
    <source>
        <dbReference type="ARBA" id="ARBA00022964"/>
    </source>
</evidence>
<dbReference type="PANTHER" id="PTHR46151">
    <property type="entry name" value="NEP1-INTERACTING PROTEIN-LIKE 2"/>
    <property type="match status" value="1"/>
</dbReference>
<evidence type="ECO:0000256" key="1">
    <source>
        <dbReference type="ARBA" id="ARBA00001961"/>
    </source>
</evidence>
<evidence type="ECO:0000256" key="13">
    <source>
        <dbReference type="SAM" id="Phobius"/>
    </source>
</evidence>
<dbReference type="Proteomes" id="UP000824890">
    <property type="component" value="Unassembled WGS sequence"/>
</dbReference>
<dbReference type="SUPFAM" id="SSF46785">
    <property type="entry name" value="Winged helix' DNA-binding domain"/>
    <property type="match status" value="1"/>
</dbReference>
<feature type="transmembrane region" description="Helical" evidence="13">
    <location>
        <begin position="450"/>
        <end position="470"/>
    </location>
</feature>
<keyword evidence="6 11" id="KW-0694">RNA-binding</keyword>
<comment type="cofactor">
    <cofactor evidence="1">
        <name>L-ascorbate</name>
        <dbReference type="ChEBI" id="CHEBI:38290"/>
    </cofactor>
</comment>
<evidence type="ECO:0000313" key="16">
    <source>
        <dbReference type="EMBL" id="KAH0909070.1"/>
    </source>
</evidence>
<keyword evidence="8" id="KW-0560">Oxidoreductase</keyword>
<dbReference type="Gene3D" id="3.30.40.10">
    <property type="entry name" value="Zinc/RING finger domain, C3HC4 (zinc finger)"/>
    <property type="match status" value="1"/>
</dbReference>
<feature type="transmembrane region" description="Helical" evidence="13">
    <location>
        <begin position="415"/>
        <end position="438"/>
    </location>
</feature>
<dbReference type="InterPro" id="IPR005123">
    <property type="entry name" value="Oxoglu/Fe-dep_dioxygenase_dom"/>
</dbReference>
<keyword evidence="10 13" id="KW-0472">Membrane</keyword>
<keyword evidence="9" id="KW-0408">Iron</keyword>
<evidence type="ECO:0000256" key="11">
    <source>
        <dbReference type="PROSITE-ProRule" id="PRU00332"/>
    </source>
</evidence>
<feature type="compositionally biased region" description="Polar residues" evidence="12">
    <location>
        <begin position="735"/>
        <end position="751"/>
    </location>
</feature>
<evidence type="ECO:0000259" key="14">
    <source>
        <dbReference type="PROSITE" id="PS50961"/>
    </source>
</evidence>
<keyword evidence="4" id="KW-0863">Zinc-finger</keyword>
<accession>A0ABQ8BXU1</accession>
<evidence type="ECO:0000256" key="3">
    <source>
        <dbReference type="ARBA" id="ARBA00022723"/>
    </source>
</evidence>
<dbReference type="Pfam" id="PF17123">
    <property type="entry name" value="zf-RING_11"/>
    <property type="match status" value="1"/>
</dbReference>
<feature type="compositionally biased region" description="Basic and acidic residues" evidence="12">
    <location>
        <begin position="124"/>
        <end position="138"/>
    </location>
</feature>
<keyword evidence="13" id="KW-0812">Transmembrane</keyword>
<feature type="compositionally biased region" description="Basic and acidic residues" evidence="12">
    <location>
        <begin position="771"/>
        <end position="784"/>
    </location>
</feature>
<reference evidence="16 17" key="1">
    <citation type="submission" date="2021-05" db="EMBL/GenBank/DDBJ databases">
        <title>Genome Assembly of Synthetic Allotetraploid Brassica napus Reveals Homoeologous Exchanges between Subgenomes.</title>
        <authorList>
            <person name="Davis J.T."/>
        </authorList>
    </citation>
    <scope>NUCLEOTIDE SEQUENCE [LARGE SCALE GENOMIC DNA]</scope>
    <source>
        <strain evidence="17">cv. Da-Ae</strain>
        <tissue evidence="16">Seedling</tissue>
    </source>
</reference>
<dbReference type="InterPro" id="IPR013083">
    <property type="entry name" value="Znf_RING/FYVE/PHD"/>
</dbReference>
<feature type="compositionally biased region" description="Polar residues" evidence="12">
    <location>
        <begin position="704"/>
        <end position="715"/>
    </location>
</feature>
<evidence type="ECO:0000256" key="9">
    <source>
        <dbReference type="ARBA" id="ARBA00023004"/>
    </source>
</evidence>
<feature type="region of interest" description="Disordered" evidence="12">
    <location>
        <begin position="124"/>
        <end position="143"/>
    </location>
</feature>
<feature type="compositionally biased region" description="Polar residues" evidence="12">
    <location>
        <begin position="761"/>
        <end position="770"/>
    </location>
</feature>
<keyword evidence="13" id="KW-1133">Transmembrane helix</keyword>
<evidence type="ECO:0000256" key="12">
    <source>
        <dbReference type="SAM" id="MobiDB-lite"/>
    </source>
</evidence>
<keyword evidence="17" id="KW-1185">Reference proteome</keyword>
<evidence type="ECO:0000313" key="17">
    <source>
        <dbReference type="Proteomes" id="UP000824890"/>
    </source>
</evidence>
<dbReference type="EMBL" id="JAGKQM010000009">
    <property type="protein sequence ID" value="KAH0909070.1"/>
    <property type="molecule type" value="Genomic_DNA"/>
</dbReference>
<evidence type="ECO:0000256" key="5">
    <source>
        <dbReference type="ARBA" id="ARBA00022833"/>
    </source>
</evidence>